<sequence length="196" mass="23189">MTSAPQEIKRILDVEEALYMPISDQDRQLIDEFLELRQAYQLVTRRIENALQAPLDHYQQQRQFYLDVGDLAHFRLNFFGLVGHFLQNTVGLTYRLELWDRESHRKHSFSDQELAAAMHCEFRTGTVVETLMYDRLNFRLRRKFDVHGQHLYWEKSQFFVAGKEVPLTDGLMRLQQELEACSPGLHGTILKIKEFT</sequence>
<keyword evidence="2" id="KW-1185">Reference proteome</keyword>
<proteinExistence type="predicted"/>
<dbReference type="EMBL" id="JBHSSO010000059">
    <property type="protein sequence ID" value="MFC6290028.1"/>
    <property type="molecule type" value="Genomic_DNA"/>
</dbReference>
<dbReference type="Proteomes" id="UP001596258">
    <property type="component" value="Unassembled WGS sequence"/>
</dbReference>
<protein>
    <submittedName>
        <fullName evidence="1">Uncharacterized protein</fullName>
    </submittedName>
</protein>
<accession>A0ABW1UA87</accession>
<reference evidence="2" key="1">
    <citation type="journal article" date="2019" name="Int. J. Syst. Evol. Microbiol.">
        <title>The Global Catalogue of Microorganisms (GCM) 10K type strain sequencing project: providing services to taxonomists for standard genome sequencing and annotation.</title>
        <authorList>
            <consortium name="The Broad Institute Genomics Platform"/>
            <consortium name="The Broad Institute Genome Sequencing Center for Infectious Disease"/>
            <person name="Wu L."/>
            <person name="Ma J."/>
        </authorList>
    </citation>
    <scope>NUCLEOTIDE SEQUENCE [LARGE SCALE GENOMIC DNA]</scope>
    <source>
        <strain evidence="2">CCM 8893</strain>
    </source>
</reference>
<name>A0ABW1UA87_9LACO</name>
<evidence type="ECO:0000313" key="2">
    <source>
        <dbReference type="Proteomes" id="UP001596258"/>
    </source>
</evidence>
<comment type="caution">
    <text evidence="1">The sequence shown here is derived from an EMBL/GenBank/DDBJ whole genome shotgun (WGS) entry which is preliminary data.</text>
</comment>
<evidence type="ECO:0000313" key="1">
    <source>
        <dbReference type="EMBL" id="MFC6290028.1"/>
    </source>
</evidence>
<dbReference type="RefSeq" id="WP_225418674.1">
    <property type="nucleotide sequence ID" value="NZ_JBHSSO010000059.1"/>
</dbReference>
<gene>
    <name evidence="1" type="ORF">ACFP1M_07560</name>
</gene>
<organism evidence="1 2">
    <name type="scientific">Levilactobacillus angrenensis</name>
    <dbReference type="NCBI Taxonomy" id="2486020"/>
    <lineage>
        <taxon>Bacteria</taxon>
        <taxon>Bacillati</taxon>
        <taxon>Bacillota</taxon>
        <taxon>Bacilli</taxon>
        <taxon>Lactobacillales</taxon>
        <taxon>Lactobacillaceae</taxon>
        <taxon>Levilactobacillus</taxon>
    </lineage>
</organism>